<feature type="compositionally biased region" description="Basic and acidic residues" evidence="1">
    <location>
        <begin position="40"/>
        <end position="64"/>
    </location>
</feature>
<evidence type="ECO:0000313" key="3">
    <source>
        <dbReference type="Proteomes" id="UP001187531"/>
    </source>
</evidence>
<dbReference type="AlphaFoldDB" id="A0AA88IFI6"/>
<dbReference type="Proteomes" id="UP001187531">
    <property type="component" value="Unassembled WGS sequence"/>
</dbReference>
<feature type="region of interest" description="Disordered" evidence="1">
    <location>
        <begin position="39"/>
        <end position="89"/>
    </location>
</feature>
<feature type="compositionally biased region" description="Basic residues" evidence="1">
    <location>
        <begin position="65"/>
        <end position="80"/>
    </location>
</feature>
<feature type="compositionally biased region" description="Basic and acidic residues" evidence="1">
    <location>
        <begin position="101"/>
        <end position="117"/>
    </location>
</feature>
<dbReference type="EMBL" id="JAVRJZ010000002">
    <property type="protein sequence ID" value="KAK2726279.1"/>
    <property type="molecule type" value="Genomic_DNA"/>
</dbReference>
<evidence type="ECO:0000313" key="2">
    <source>
        <dbReference type="EMBL" id="KAK2726279.1"/>
    </source>
</evidence>
<name>A0AA88IFI6_ARTSF</name>
<accession>A0AA88IFI6</accession>
<evidence type="ECO:0000256" key="1">
    <source>
        <dbReference type="SAM" id="MobiDB-lite"/>
    </source>
</evidence>
<sequence>MDPKYHRLLMVHNKEKANKSSSETFDFDTFERQIIGGNKKNIEESNKVVENEKDCRNEKEEKQNRRQKHIKVHEKRKKNPKKSEEKSRKWTDWFQNFLSKKKTEPKNDLSTTEKDLKNLNLNPKPRKKAKKKSETVPIRSKVKSKQRAVFSKTEV</sequence>
<organism evidence="2 3">
    <name type="scientific">Artemia franciscana</name>
    <name type="common">Brine shrimp</name>
    <name type="synonym">Artemia sanfranciscana</name>
    <dbReference type="NCBI Taxonomy" id="6661"/>
    <lineage>
        <taxon>Eukaryota</taxon>
        <taxon>Metazoa</taxon>
        <taxon>Ecdysozoa</taxon>
        <taxon>Arthropoda</taxon>
        <taxon>Crustacea</taxon>
        <taxon>Branchiopoda</taxon>
        <taxon>Anostraca</taxon>
        <taxon>Artemiidae</taxon>
        <taxon>Artemia</taxon>
    </lineage>
</organism>
<feature type="region of interest" description="Disordered" evidence="1">
    <location>
        <begin position="101"/>
        <end position="155"/>
    </location>
</feature>
<reference evidence="2" key="1">
    <citation type="submission" date="2023-07" db="EMBL/GenBank/DDBJ databases">
        <title>Chromosome-level genome assembly of Artemia franciscana.</title>
        <authorList>
            <person name="Jo E."/>
        </authorList>
    </citation>
    <scope>NUCLEOTIDE SEQUENCE</scope>
    <source>
        <tissue evidence="2">Whole body</tissue>
    </source>
</reference>
<gene>
    <name evidence="2" type="ORF">QYM36_000664</name>
</gene>
<protein>
    <submittedName>
        <fullName evidence="2">Uncharacterized protein</fullName>
    </submittedName>
</protein>
<comment type="caution">
    <text evidence="2">The sequence shown here is derived from an EMBL/GenBank/DDBJ whole genome shotgun (WGS) entry which is preliminary data.</text>
</comment>
<proteinExistence type="predicted"/>
<keyword evidence="3" id="KW-1185">Reference proteome</keyword>